<keyword evidence="4" id="KW-1185">Reference proteome</keyword>
<feature type="signal peptide" evidence="2">
    <location>
        <begin position="1"/>
        <end position="28"/>
    </location>
</feature>
<organism evidence="3 4">
    <name type="scientific">Acetoanaerobium noterae</name>
    <dbReference type="NCBI Taxonomy" id="745369"/>
    <lineage>
        <taxon>Bacteria</taxon>
        <taxon>Bacillati</taxon>
        <taxon>Bacillota</taxon>
        <taxon>Clostridia</taxon>
        <taxon>Peptostreptococcales</taxon>
        <taxon>Filifactoraceae</taxon>
        <taxon>Acetoanaerobium</taxon>
    </lineage>
</organism>
<name>A0A1T5AYN7_9FIRM</name>
<evidence type="ECO:0000313" key="4">
    <source>
        <dbReference type="Proteomes" id="UP000243406"/>
    </source>
</evidence>
<feature type="chain" id="PRO_5010545289" description="Copper amine oxidase N-terminal domain-containing protein" evidence="2">
    <location>
        <begin position="29"/>
        <end position="274"/>
    </location>
</feature>
<dbReference type="RefSeq" id="WP_079589183.1">
    <property type="nucleotide sequence ID" value="NZ_FUYN01000002.1"/>
</dbReference>
<dbReference type="AlphaFoldDB" id="A0A1T5AYN7"/>
<feature type="coiled-coil region" evidence="1">
    <location>
        <begin position="107"/>
        <end position="148"/>
    </location>
</feature>
<evidence type="ECO:0000256" key="2">
    <source>
        <dbReference type="SAM" id="SignalP"/>
    </source>
</evidence>
<accession>A0A1T5AYN7</accession>
<keyword evidence="1" id="KW-0175">Coiled coil</keyword>
<evidence type="ECO:0000313" key="3">
    <source>
        <dbReference type="EMBL" id="SKB40128.1"/>
    </source>
</evidence>
<sequence>MKLFSSKKKIAIIGTMLTTMLAGTIAYAATPIKQDAYYDTFKLVVNGTEQFISDTALKPFIANSRVYVPIATLQNLGIANVQWTPAASGQAASLAVSPKGGTASGEVALYQQQLAALNTQLQAKDSEITTLKADKARLEAEVDKLKQSSSTSGDISSKDLTALEDTLNDDRDFNRYSGPTGVGTLYFDFEVDEYRGDIEIDMYIDSKLDSTALNALKDDYRDFDDFIEEIAEEAVRSFKNSDVIINVYNGTARSNPSRIVEYEYDGRLRDSIQD</sequence>
<evidence type="ECO:0000256" key="1">
    <source>
        <dbReference type="SAM" id="Coils"/>
    </source>
</evidence>
<dbReference type="OrthoDB" id="366502at2"/>
<gene>
    <name evidence="3" type="ORF">SAMN02745120_1290</name>
</gene>
<proteinExistence type="predicted"/>
<keyword evidence="2" id="KW-0732">Signal</keyword>
<dbReference type="Proteomes" id="UP000243406">
    <property type="component" value="Unassembled WGS sequence"/>
</dbReference>
<protein>
    <recommendedName>
        <fullName evidence="5">Copper amine oxidase N-terminal domain-containing protein</fullName>
    </recommendedName>
</protein>
<dbReference type="EMBL" id="FUYN01000002">
    <property type="protein sequence ID" value="SKB40128.1"/>
    <property type="molecule type" value="Genomic_DNA"/>
</dbReference>
<evidence type="ECO:0008006" key="5">
    <source>
        <dbReference type="Google" id="ProtNLM"/>
    </source>
</evidence>
<reference evidence="4" key="1">
    <citation type="submission" date="2017-02" db="EMBL/GenBank/DDBJ databases">
        <authorList>
            <person name="Varghese N."/>
            <person name="Submissions S."/>
        </authorList>
    </citation>
    <scope>NUCLEOTIDE SEQUENCE [LARGE SCALE GENOMIC DNA]</scope>
    <source>
        <strain evidence="4">ATCC 35199</strain>
    </source>
</reference>